<dbReference type="RefSeq" id="WP_066770235.1">
    <property type="nucleotide sequence ID" value="NZ_CP013244.1"/>
</dbReference>
<gene>
    <name evidence="1" type="ORF">ATE48_08730</name>
</gene>
<protein>
    <submittedName>
        <fullName evidence="1">Uncharacterized protein</fullName>
    </submittedName>
</protein>
<proteinExistence type="predicted"/>
<evidence type="ECO:0000313" key="2">
    <source>
        <dbReference type="Proteomes" id="UP000092498"/>
    </source>
</evidence>
<dbReference type="Proteomes" id="UP000092498">
    <property type="component" value="Chromosome"/>
</dbReference>
<name>A0A1B1AHH1_9PROT</name>
<keyword evidence="2" id="KW-1185">Reference proteome</keyword>
<dbReference type="InParanoid" id="A0A1B1AHH1"/>
<dbReference type="AlphaFoldDB" id="A0A1B1AHH1"/>
<evidence type="ECO:0000313" key="1">
    <source>
        <dbReference type="EMBL" id="ANP45998.1"/>
    </source>
</evidence>
<dbReference type="STRING" id="1759059.ATE48_08730"/>
<dbReference type="KEGG" id="cbot:ATE48_08730"/>
<accession>A0A1B1AHH1</accession>
<dbReference type="EMBL" id="CP013244">
    <property type="protein sequence ID" value="ANP45998.1"/>
    <property type="molecule type" value="Genomic_DNA"/>
</dbReference>
<sequence>MNFKTQAGHWHFAAARFPDAVQIGFEATHVGADDLTWIHSYEAIVFNVIEAARTAGASAAILIHGNPTLPPNTVSLRTIVRDVIRADDLASRLCIEECIECDEACIVVFGPLPPHRRQAAH</sequence>
<reference evidence="1 2" key="1">
    <citation type="submission" date="2015-11" db="EMBL/GenBank/DDBJ databases">
        <title>Whole-Genome Sequence of Candidatus Oderbacter manganicum from the National Park Lower Oder Valley, Germany.</title>
        <authorList>
            <person name="Braun B."/>
            <person name="Liere K."/>
            <person name="Szewzyk U."/>
        </authorList>
    </citation>
    <scope>NUCLEOTIDE SEQUENCE [LARGE SCALE GENOMIC DNA]</scope>
    <source>
        <strain evidence="1 2">OTSz_A_272</strain>
    </source>
</reference>
<organism evidence="1 2">
    <name type="scientific">Candidatus Viadribacter manganicus</name>
    <dbReference type="NCBI Taxonomy" id="1759059"/>
    <lineage>
        <taxon>Bacteria</taxon>
        <taxon>Pseudomonadati</taxon>
        <taxon>Pseudomonadota</taxon>
        <taxon>Alphaproteobacteria</taxon>
        <taxon>Hyphomonadales</taxon>
        <taxon>Hyphomonadaceae</taxon>
        <taxon>Candidatus Viadribacter</taxon>
    </lineage>
</organism>